<reference evidence="2" key="2">
    <citation type="submission" date="2023-04" db="EMBL/GenBank/DDBJ databases">
        <authorList>
            <person name="Bruccoleri R.E."/>
            <person name="Oakeley E.J."/>
            <person name="Faust A.-M."/>
            <person name="Dessus-Babus S."/>
            <person name="Altorfer M."/>
            <person name="Burckhardt D."/>
            <person name="Oertli M."/>
            <person name="Naumann U."/>
            <person name="Petersen F."/>
            <person name="Wong J."/>
        </authorList>
    </citation>
    <scope>NUCLEOTIDE SEQUENCE</scope>
    <source>
        <strain evidence="2">GSM-AAB239-AS_SAM_17_03QT</strain>
        <tissue evidence="2">Leaf</tissue>
    </source>
</reference>
<evidence type="ECO:0000313" key="3">
    <source>
        <dbReference type="Proteomes" id="UP001140949"/>
    </source>
</evidence>
<name>A0AAX6GZ94_IRIPA</name>
<sequence>MENSRTWVMGLVLRRTTWRPTTASPRDLRTKSIRPVSPMVWRAASRTSCRVIMRSCSISASTITSAANLSLRTAQRLGSPAATASKSRNSSLCFFVFFSGAVFFGFGSSRGCWGLRLIRSRRWRRSSLTVEHAGLE</sequence>
<protein>
    <submittedName>
        <fullName evidence="2">Uncharacterized protein</fullName>
    </submittedName>
</protein>
<keyword evidence="1" id="KW-0472">Membrane</keyword>
<keyword evidence="3" id="KW-1185">Reference proteome</keyword>
<keyword evidence="1" id="KW-0812">Transmembrane</keyword>
<evidence type="ECO:0000256" key="1">
    <source>
        <dbReference type="SAM" id="Phobius"/>
    </source>
</evidence>
<comment type="caution">
    <text evidence="2">The sequence shown here is derived from an EMBL/GenBank/DDBJ whole genome shotgun (WGS) entry which is preliminary data.</text>
</comment>
<reference evidence="2" key="1">
    <citation type="journal article" date="2023" name="GigaByte">
        <title>Genome assembly of the bearded iris, Iris pallida Lam.</title>
        <authorList>
            <person name="Bruccoleri R.E."/>
            <person name="Oakeley E.J."/>
            <person name="Faust A.M.E."/>
            <person name="Altorfer M."/>
            <person name="Dessus-Babus S."/>
            <person name="Burckhardt D."/>
            <person name="Oertli M."/>
            <person name="Naumann U."/>
            <person name="Petersen F."/>
            <person name="Wong J."/>
        </authorList>
    </citation>
    <scope>NUCLEOTIDE SEQUENCE</scope>
    <source>
        <strain evidence="2">GSM-AAB239-AS_SAM_17_03QT</strain>
    </source>
</reference>
<dbReference type="EMBL" id="JANAVB010014727">
    <property type="protein sequence ID" value="KAJ6834079.1"/>
    <property type="molecule type" value="Genomic_DNA"/>
</dbReference>
<organism evidence="2 3">
    <name type="scientific">Iris pallida</name>
    <name type="common">Sweet iris</name>
    <dbReference type="NCBI Taxonomy" id="29817"/>
    <lineage>
        <taxon>Eukaryota</taxon>
        <taxon>Viridiplantae</taxon>
        <taxon>Streptophyta</taxon>
        <taxon>Embryophyta</taxon>
        <taxon>Tracheophyta</taxon>
        <taxon>Spermatophyta</taxon>
        <taxon>Magnoliopsida</taxon>
        <taxon>Liliopsida</taxon>
        <taxon>Asparagales</taxon>
        <taxon>Iridaceae</taxon>
        <taxon>Iridoideae</taxon>
        <taxon>Irideae</taxon>
        <taxon>Iris</taxon>
    </lineage>
</organism>
<gene>
    <name evidence="2" type="ORF">M6B38_337640</name>
</gene>
<proteinExistence type="predicted"/>
<evidence type="ECO:0000313" key="2">
    <source>
        <dbReference type="EMBL" id="KAJ6834079.1"/>
    </source>
</evidence>
<feature type="transmembrane region" description="Helical" evidence="1">
    <location>
        <begin position="94"/>
        <end position="115"/>
    </location>
</feature>
<dbReference type="Proteomes" id="UP001140949">
    <property type="component" value="Unassembled WGS sequence"/>
</dbReference>
<keyword evidence="1" id="KW-1133">Transmembrane helix</keyword>
<dbReference type="AlphaFoldDB" id="A0AAX6GZ94"/>
<accession>A0AAX6GZ94</accession>